<keyword evidence="1" id="KW-1133">Transmembrane helix</keyword>
<name>A0A6T8K187_9STRA</name>
<dbReference type="EMBL" id="HBEL01024383">
    <property type="protein sequence ID" value="CAD8415261.1"/>
    <property type="molecule type" value="Transcribed_RNA"/>
</dbReference>
<dbReference type="AlphaFoldDB" id="A0A6T8K187"/>
<gene>
    <name evidence="2" type="ORF">PINE0816_LOCUS11395</name>
    <name evidence="3" type="ORF">PINE0816_LOCUS11396</name>
</gene>
<evidence type="ECO:0008006" key="4">
    <source>
        <dbReference type="Google" id="ProtNLM"/>
    </source>
</evidence>
<keyword evidence="1" id="KW-0472">Membrane</keyword>
<feature type="transmembrane region" description="Helical" evidence="1">
    <location>
        <begin position="83"/>
        <end position="100"/>
    </location>
</feature>
<feature type="transmembrane region" description="Helical" evidence="1">
    <location>
        <begin position="112"/>
        <end position="130"/>
    </location>
</feature>
<feature type="transmembrane region" description="Helical" evidence="1">
    <location>
        <begin position="46"/>
        <end position="63"/>
    </location>
</feature>
<evidence type="ECO:0000313" key="2">
    <source>
        <dbReference type="EMBL" id="CAD8415260.1"/>
    </source>
</evidence>
<accession>A0A6T8K187</accession>
<protein>
    <recommendedName>
        <fullName evidence="4">EamA domain-containing protein</fullName>
    </recommendedName>
</protein>
<evidence type="ECO:0000256" key="1">
    <source>
        <dbReference type="SAM" id="Phobius"/>
    </source>
</evidence>
<organism evidence="2">
    <name type="scientific">Proboscia inermis</name>
    <dbReference type="NCBI Taxonomy" id="420281"/>
    <lineage>
        <taxon>Eukaryota</taxon>
        <taxon>Sar</taxon>
        <taxon>Stramenopiles</taxon>
        <taxon>Ochrophyta</taxon>
        <taxon>Bacillariophyta</taxon>
        <taxon>Coscinodiscophyceae</taxon>
        <taxon>Rhizosoleniophycidae</taxon>
        <taxon>Rhizosoleniales</taxon>
        <taxon>Rhizosoleniaceae</taxon>
        <taxon>Proboscia</taxon>
    </lineage>
</organism>
<evidence type="ECO:0000313" key="3">
    <source>
        <dbReference type="EMBL" id="CAD8415261.1"/>
    </source>
</evidence>
<sequence length="155" mass="16826">MGRFLGDELPLRTKLAVLGALCLIAVIFLPVIYLSGDNEFDRPNRLLGDVIAVLTGIGLGGYSNAVRYFSLRHPLLPTHAAQVLSSTNAAVICVFVMLATQRPFVIHQPTRVTWLTALMGFIVNAAYLSFNLAPRFINAAEFGIVCLLESILGPL</sequence>
<feature type="transmembrane region" description="Helical" evidence="1">
    <location>
        <begin position="15"/>
        <end position="34"/>
    </location>
</feature>
<dbReference type="EMBL" id="HBEL01024382">
    <property type="protein sequence ID" value="CAD8415260.1"/>
    <property type="molecule type" value="Transcribed_RNA"/>
</dbReference>
<keyword evidence="1" id="KW-0812">Transmembrane</keyword>
<proteinExistence type="predicted"/>
<reference evidence="2" key="1">
    <citation type="submission" date="2021-01" db="EMBL/GenBank/DDBJ databases">
        <authorList>
            <person name="Corre E."/>
            <person name="Pelletier E."/>
            <person name="Niang G."/>
            <person name="Scheremetjew M."/>
            <person name="Finn R."/>
            <person name="Kale V."/>
            <person name="Holt S."/>
            <person name="Cochrane G."/>
            <person name="Meng A."/>
            <person name="Brown T."/>
            <person name="Cohen L."/>
        </authorList>
    </citation>
    <scope>NUCLEOTIDE SEQUENCE</scope>
    <source>
        <strain evidence="2">CCAP1064/1</strain>
    </source>
</reference>